<dbReference type="Proteomes" id="UP000195321">
    <property type="component" value="Unassembled WGS sequence"/>
</dbReference>
<sequence length="472" mass="56920">MYSEEKRNVSALYNPRITKFKEDKQLWSFNIKYIEATVKHVLEYLNWLSVAQEWRHRYKIINPEVTRRSIEYNPRSRKEYVTWDVNHRIKKIADVEDSMINQRRKRVFYETELKRFFESYMLQSHSQRKLFFIFLLLSGARVSECLNLLIKNVKVSIPRKNKCQPLSEETIVHWEDMFDEPQNDEDVDILLNKYLNFTLRFAKRPLYESARRKNKTKTPRITVLKDYFSLPDLLNLKCKSIFITQEDIEKTFEKELILESREKAPAEFIKDIMVYHYEQKRKGISIFDPEYSSIYSYRIQKIRNLINQSWLGNLIRQYLIERQLLFEKHINNQINKDYLFINFKNNKCNPIEPQTIEIHWFDKICSTVEPKIVRDLYIPNRVLQHAKKKGLSVHSFRHTYISARITVETKSCIYNDALMKREIGHVPTSTVAATTYFFSNGEVIKEAQTKLFNYMRENINKVIFYEEKKKDE</sequence>
<evidence type="ECO:0000313" key="2">
    <source>
        <dbReference type="EMBL" id="OUM46310.1"/>
    </source>
</evidence>
<dbReference type="RefSeq" id="WP_088094595.1">
    <property type="nucleotide sequence ID" value="NZ_JBLOJB010000040.1"/>
</dbReference>
<dbReference type="GO" id="GO:0003677">
    <property type="term" value="F:DNA binding"/>
    <property type="evidence" value="ECO:0007669"/>
    <property type="project" value="InterPro"/>
</dbReference>
<dbReference type="InterPro" id="IPR011010">
    <property type="entry name" value="DNA_brk_join_enz"/>
</dbReference>
<gene>
    <name evidence="2" type="ORF">BW425_24520</name>
</gene>
<keyword evidence="1" id="KW-0233">DNA recombination</keyword>
<dbReference type="GO" id="GO:0015074">
    <property type="term" value="P:DNA integration"/>
    <property type="evidence" value="ECO:0007669"/>
    <property type="project" value="InterPro"/>
</dbReference>
<comment type="caution">
    <text evidence="2">The sequence shown here is derived from an EMBL/GenBank/DDBJ whole genome shotgun (WGS) entry which is preliminary data.</text>
</comment>
<evidence type="ECO:0000313" key="3">
    <source>
        <dbReference type="Proteomes" id="UP000195321"/>
    </source>
</evidence>
<dbReference type="GO" id="GO:0006310">
    <property type="term" value="P:DNA recombination"/>
    <property type="evidence" value="ECO:0007669"/>
    <property type="project" value="UniProtKB-KW"/>
</dbReference>
<organism evidence="2 3">
    <name type="scientific">Bacillus pseudomycoides</name>
    <dbReference type="NCBI Taxonomy" id="64104"/>
    <lineage>
        <taxon>Bacteria</taxon>
        <taxon>Bacillati</taxon>
        <taxon>Bacillota</taxon>
        <taxon>Bacilli</taxon>
        <taxon>Bacillales</taxon>
        <taxon>Bacillaceae</taxon>
        <taxon>Bacillus</taxon>
        <taxon>Bacillus cereus group</taxon>
    </lineage>
</organism>
<dbReference type="InterPro" id="IPR013762">
    <property type="entry name" value="Integrase-like_cat_sf"/>
</dbReference>
<evidence type="ECO:0000256" key="1">
    <source>
        <dbReference type="ARBA" id="ARBA00023172"/>
    </source>
</evidence>
<dbReference type="EMBL" id="MWPX01000051">
    <property type="protein sequence ID" value="OUM46310.1"/>
    <property type="molecule type" value="Genomic_DNA"/>
</dbReference>
<dbReference type="SUPFAM" id="SSF56349">
    <property type="entry name" value="DNA breaking-rejoining enzymes"/>
    <property type="match status" value="1"/>
</dbReference>
<proteinExistence type="predicted"/>
<dbReference type="AlphaFoldDB" id="A0A1Y3MCY4"/>
<reference evidence="2 3" key="1">
    <citation type="submission" date="2017-02" db="EMBL/GenBank/DDBJ databases">
        <title>Bacillus pseudomycoides isolate FSL K6-0042.</title>
        <authorList>
            <person name="Kovac J."/>
        </authorList>
    </citation>
    <scope>NUCLEOTIDE SEQUENCE [LARGE SCALE GENOMIC DNA]</scope>
    <source>
        <strain evidence="2 3">FSL K6-0042</strain>
    </source>
</reference>
<dbReference type="Gene3D" id="1.10.443.10">
    <property type="entry name" value="Intergrase catalytic core"/>
    <property type="match status" value="1"/>
</dbReference>
<accession>A0A1Y3MCY4</accession>
<name>A0A1Y3MCY4_9BACI</name>
<protein>
    <submittedName>
        <fullName evidence="2">Uncharacterized protein</fullName>
    </submittedName>
</protein>